<comment type="similarity">
    <text evidence="1">Belongs to the short-chain dehydrogenases/reductases (SDR) family.</text>
</comment>
<dbReference type="GO" id="GO:0005524">
    <property type="term" value="F:ATP binding"/>
    <property type="evidence" value="ECO:0007669"/>
    <property type="project" value="UniProtKB-UniRule"/>
</dbReference>
<evidence type="ECO:0000259" key="5">
    <source>
        <dbReference type="PROSITE" id="PS50975"/>
    </source>
</evidence>
<dbReference type="Pfam" id="PF02786">
    <property type="entry name" value="CPSase_L_D2"/>
    <property type="match status" value="1"/>
</dbReference>
<evidence type="ECO:0000256" key="2">
    <source>
        <dbReference type="ARBA" id="ARBA00023002"/>
    </source>
</evidence>
<dbReference type="InterPro" id="IPR020904">
    <property type="entry name" value="Sc_DH/Rdtase_CS"/>
</dbReference>
<dbReference type="InterPro" id="IPR011761">
    <property type="entry name" value="ATP-grasp"/>
</dbReference>
<dbReference type="AlphaFoldDB" id="A0A380S760"/>
<dbReference type="InterPro" id="IPR051122">
    <property type="entry name" value="SDR_DHRS6-like"/>
</dbReference>
<proteinExistence type="inferred from homology"/>
<evidence type="ECO:0000313" key="7">
    <source>
        <dbReference type="Proteomes" id="UP000255423"/>
    </source>
</evidence>
<dbReference type="Pfam" id="PF13561">
    <property type="entry name" value="adh_short_C2"/>
    <property type="match status" value="1"/>
</dbReference>
<dbReference type="FunFam" id="3.40.50.720:FF:000084">
    <property type="entry name" value="Short-chain dehydrogenase reductase"/>
    <property type="match status" value="1"/>
</dbReference>
<keyword evidence="3" id="KW-0547">Nucleotide-binding</keyword>
<evidence type="ECO:0000313" key="6">
    <source>
        <dbReference type="EMBL" id="SUQ24985.1"/>
    </source>
</evidence>
<dbReference type="RefSeq" id="WP_109573316.1">
    <property type="nucleotide sequence ID" value="NZ_UHJL01000003.1"/>
</dbReference>
<dbReference type="PROSITE" id="PS50975">
    <property type="entry name" value="ATP_GRASP"/>
    <property type="match status" value="1"/>
</dbReference>
<dbReference type="CDD" id="cd05233">
    <property type="entry name" value="SDR_c"/>
    <property type="match status" value="1"/>
</dbReference>
<keyword evidence="2" id="KW-0560">Oxidoreductase</keyword>
<dbReference type="InterPro" id="IPR013815">
    <property type="entry name" value="ATP_grasp_subdomain_1"/>
</dbReference>
<gene>
    <name evidence="6" type="ORF">SAMN05661053_2399</name>
</gene>
<dbReference type="PANTHER" id="PTHR43477">
    <property type="entry name" value="DIHYDROANTICAPSIN 7-DEHYDROGENASE"/>
    <property type="match status" value="1"/>
</dbReference>
<dbReference type="Gene3D" id="3.30.470.20">
    <property type="entry name" value="ATP-grasp fold, B domain"/>
    <property type="match status" value="1"/>
</dbReference>
<reference evidence="6 7" key="1">
    <citation type="submission" date="2017-08" db="EMBL/GenBank/DDBJ databases">
        <authorList>
            <person name="de Groot N.N."/>
        </authorList>
    </citation>
    <scope>NUCLEOTIDE SEQUENCE [LARGE SCALE GENOMIC DNA]</scope>
    <source>
        <strain evidence="6 7">HM2</strain>
    </source>
</reference>
<dbReference type="GO" id="GO:0046872">
    <property type="term" value="F:metal ion binding"/>
    <property type="evidence" value="ECO:0007669"/>
    <property type="project" value="InterPro"/>
</dbReference>
<evidence type="ECO:0000256" key="4">
    <source>
        <dbReference type="SAM" id="Coils"/>
    </source>
</evidence>
<dbReference type="GO" id="GO:0016491">
    <property type="term" value="F:oxidoreductase activity"/>
    <property type="evidence" value="ECO:0007669"/>
    <property type="project" value="UniProtKB-KW"/>
</dbReference>
<protein>
    <submittedName>
        <fullName evidence="6">NAD(P)-dependent dehydrogenase, short-chain alcohol dehydrogenase family</fullName>
    </submittedName>
</protein>
<keyword evidence="4" id="KW-0175">Coiled coil</keyword>
<keyword evidence="3" id="KW-0067">ATP-binding</keyword>
<dbReference type="InterPro" id="IPR002347">
    <property type="entry name" value="SDR_fam"/>
</dbReference>
<dbReference type="InterPro" id="IPR005479">
    <property type="entry name" value="CPAse_ATP-bd"/>
</dbReference>
<accession>A0A380S760</accession>
<dbReference type="Proteomes" id="UP000255423">
    <property type="component" value="Unassembled WGS sequence"/>
</dbReference>
<dbReference type="PROSITE" id="PS00061">
    <property type="entry name" value="ADH_SHORT"/>
    <property type="match status" value="1"/>
</dbReference>
<dbReference type="PANTHER" id="PTHR43477:SF1">
    <property type="entry name" value="DIHYDROANTICAPSIN 7-DEHYDROGENASE"/>
    <property type="match status" value="1"/>
</dbReference>
<evidence type="ECO:0000256" key="3">
    <source>
        <dbReference type="PROSITE-ProRule" id="PRU00409"/>
    </source>
</evidence>
<dbReference type="InterPro" id="IPR016185">
    <property type="entry name" value="PreATP-grasp_dom_sf"/>
</dbReference>
<feature type="domain" description="ATP-grasp" evidence="5">
    <location>
        <begin position="112"/>
        <end position="300"/>
    </location>
</feature>
<dbReference type="PRINTS" id="PR00081">
    <property type="entry name" value="GDHRDH"/>
</dbReference>
<organism evidence="6 7">
    <name type="scientific">Fibrobacter succinogenes</name>
    <name type="common">Bacteroides succinogenes</name>
    <dbReference type="NCBI Taxonomy" id="833"/>
    <lineage>
        <taxon>Bacteria</taxon>
        <taxon>Pseudomonadati</taxon>
        <taxon>Fibrobacterota</taxon>
        <taxon>Fibrobacteria</taxon>
        <taxon>Fibrobacterales</taxon>
        <taxon>Fibrobacteraceae</taxon>
        <taxon>Fibrobacter</taxon>
    </lineage>
</organism>
<dbReference type="Gene3D" id="3.30.1490.20">
    <property type="entry name" value="ATP-grasp fold, A domain"/>
    <property type="match status" value="1"/>
</dbReference>
<dbReference type="InterPro" id="IPR036291">
    <property type="entry name" value="NAD(P)-bd_dom_sf"/>
</dbReference>
<feature type="coiled-coil region" evidence="4">
    <location>
        <begin position="157"/>
        <end position="184"/>
    </location>
</feature>
<name>A0A380S760_FIBSU</name>
<dbReference type="Gene3D" id="3.40.50.20">
    <property type="match status" value="1"/>
</dbReference>
<dbReference type="SUPFAM" id="SSF52440">
    <property type="entry name" value="PreATP-grasp domain"/>
    <property type="match status" value="1"/>
</dbReference>
<dbReference type="EMBL" id="UHJL01000003">
    <property type="protein sequence ID" value="SUQ24985.1"/>
    <property type="molecule type" value="Genomic_DNA"/>
</dbReference>
<evidence type="ECO:0000256" key="1">
    <source>
        <dbReference type="ARBA" id="ARBA00006484"/>
    </source>
</evidence>
<dbReference type="Gene3D" id="3.40.50.720">
    <property type="entry name" value="NAD(P)-binding Rossmann-like Domain"/>
    <property type="match status" value="1"/>
</dbReference>
<dbReference type="SUPFAM" id="SSF51735">
    <property type="entry name" value="NAD(P)-binding Rossmann-fold domains"/>
    <property type="match status" value="1"/>
</dbReference>
<dbReference type="SUPFAM" id="SSF56059">
    <property type="entry name" value="Glutathione synthetase ATP-binding domain-like"/>
    <property type="match status" value="1"/>
</dbReference>
<sequence>MNLNGKKLLVLGANPETANIVKVAQSLGVYAIVTDYNPDAPAKKVADKSYNIDAMDVDALYKMAINEKVDGVLVGVADPLIAPYQKLCERLNLPCYATKESVYAFTNKRCFKETCAKYGIEGVPEYSMEQLNKVKLPVIVKPADSNSGKGITLCRSRDELLEDIEKAKKESKTATVLLERYMETSDLSIYYTIVEGQPYLSSLSDRYTLRNNTKSTPICLGDVFPSKYYKEFIEREHPKYCKMIQDLGVKNGVLYISAFYEDGHFYVYDPGFRLQGGGFHLVLKAVNGFDQREMLVKMALSGSMQTEHFKDANDPLMHNNAAAVIWFLLKEGLIKKIEGLDYIRNHPDVSYVIERFAEGDEITLDMIGTERQVFLRIFMKSPNKKILRNVVQDFQNRLKVIGANGENLLMPSLNPDLIENDEGLNLSLKDKIVVISGGTKGVGRQAALKAAMLGANVVISGRDEKCAQQIVDESKMFSGSITFKKTDLHCTKDIESLFDFVDEKFGRLDGFINYAGITPASSLVECSEKLFDDVFSIDIKAAFFCCQNAIKLMRKSNGGSIVLVGSTHHRRGNKDRAAYACAKGALFTLSNHIARHYAVDKIRCNYLVMGWTPTDGELALRKSQGISEAKLREEAAKAIPMGRMTEADDIVPGMMYLLSDCSCMLTGSEFTLNGGELI</sequence>